<keyword evidence="2" id="KW-0472">Membrane</keyword>
<evidence type="ECO:0000313" key="5">
    <source>
        <dbReference type="Proteomes" id="UP000266841"/>
    </source>
</evidence>
<keyword evidence="2" id="KW-0812">Transmembrane</keyword>
<comment type="caution">
    <text evidence="4">The sequence shown here is derived from an EMBL/GenBank/DDBJ whole genome shotgun (WGS) entry which is preliminary data.</text>
</comment>
<keyword evidence="2" id="KW-1133">Transmembrane helix</keyword>
<feature type="region of interest" description="Disordered" evidence="1">
    <location>
        <begin position="47"/>
        <end position="76"/>
    </location>
</feature>
<dbReference type="AlphaFoldDB" id="K0TKI8"/>
<keyword evidence="5" id="KW-1185">Reference proteome</keyword>
<feature type="domain" description="Nucleotide-diphospho-sugar transferase" evidence="3">
    <location>
        <begin position="134"/>
        <end position="372"/>
    </location>
</feature>
<reference evidence="4 5" key="1">
    <citation type="journal article" date="2012" name="Genome Biol.">
        <title>Genome and low-iron response of an oceanic diatom adapted to chronic iron limitation.</title>
        <authorList>
            <person name="Lommer M."/>
            <person name="Specht M."/>
            <person name="Roy A.S."/>
            <person name="Kraemer L."/>
            <person name="Andreson R."/>
            <person name="Gutowska M.A."/>
            <person name="Wolf J."/>
            <person name="Bergner S.V."/>
            <person name="Schilhabel M.B."/>
            <person name="Klostermeier U.C."/>
            <person name="Beiko R.G."/>
            <person name="Rosenstiel P."/>
            <person name="Hippler M."/>
            <person name="Laroche J."/>
        </authorList>
    </citation>
    <scope>NUCLEOTIDE SEQUENCE [LARGE SCALE GENOMIC DNA]</scope>
    <source>
        <strain evidence="4 5">CCMP1005</strain>
    </source>
</reference>
<dbReference type="Proteomes" id="UP000266841">
    <property type="component" value="Unassembled WGS sequence"/>
</dbReference>
<dbReference type="OrthoDB" id="43705at2759"/>
<dbReference type="InterPro" id="IPR052636">
    <property type="entry name" value="UDP-D-xylose:L-fucose_XylT"/>
</dbReference>
<evidence type="ECO:0000313" key="4">
    <source>
        <dbReference type="EMBL" id="EJK74601.1"/>
    </source>
</evidence>
<dbReference type="EMBL" id="AGNL01003507">
    <property type="protein sequence ID" value="EJK74601.1"/>
    <property type="molecule type" value="Genomic_DNA"/>
</dbReference>
<organism evidence="4 5">
    <name type="scientific">Thalassiosira oceanica</name>
    <name type="common">Marine diatom</name>
    <dbReference type="NCBI Taxonomy" id="159749"/>
    <lineage>
        <taxon>Eukaryota</taxon>
        <taxon>Sar</taxon>
        <taxon>Stramenopiles</taxon>
        <taxon>Ochrophyta</taxon>
        <taxon>Bacillariophyta</taxon>
        <taxon>Coscinodiscophyceae</taxon>
        <taxon>Thalassiosirophycidae</taxon>
        <taxon>Thalassiosirales</taxon>
        <taxon>Thalassiosiraceae</taxon>
        <taxon>Thalassiosira</taxon>
    </lineage>
</organism>
<dbReference type="OMA" id="HANYVEG"/>
<dbReference type="InterPro" id="IPR005069">
    <property type="entry name" value="Nucl-diP-sugar_transferase"/>
</dbReference>
<dbReference type="GO" id="GO:0016757">
    <property type="term" value="F:glycosyltransferase activity"/>
    <property type="evidence" value="ECO:0007669"/>
    <property type="project" value="TreeGrafter"/>
</dbReference>
<proteinExistence type="predicted"/>
<dbReference type="GO" id="GO:0005794">
    <property type="term" value="C:Golgi apparatus"/>
    <property type="evidence" value="ECO:0007669"/>
    <property type="project" value="TreeGrafter"/>
</dbReference>
<accession>K0TKI8</accession>
<evidence type="ECO:0000256" key="2">
    <source>
        <dbReference type="SAM" id="Phobius"/>
    </source>
</evidence>
<dbReference type="PANTHER" id="PTHR47032:SF1">
    <property type="entry name" value="UDP-D-XYLOSE:L-FUCOSE ALPHA-1,3-D-XYLOSYLTRANSFERASE-RELATED"/>
    <property type="match status" value="1"/>
</dbReference>
<gene>
    <name evidence="4" type="ORF">THAOC_03712</name>
</gene>
<name>K0TKI8_THAOC</name>
<sequence>MSEKKVVVRLIAAVILLAVCYFGFHGHLDSGSAHTFTVTPLRRDSSIESTSYNDEARRRLSSLPDPKSVQAVDRDSRANCPGPIRDAMGVYPSGDPRGVGLEDVVLLTASNDGHRSLLFNWMYYARHHGLKFGVVAMDEKLYQRLEPDGSSVIRSPHVITGLGEYGYGTGEFNTITCSKFEIVLDIMQACDVDVVFSDVDNVFIQDPFAHDLGSLVRLDYHDYVYVYNRPWDKTCFSEGHFPRDSGNTGFHYLSRKSELLRDIIKQTIERCADPENTKDDQLLFWEVMKERKKERKNVNWRYCSRDDGYYSVSQHEKGELNLCCLDPRHYHTGTSWYRFETEEQVQAIRDSKDVVVYHANFVSTVESKRNKLDFFGGWNEKAASVDDDDGH</sequence>
<protein>
    <recommendedName>
        <fullName evidence="3">Nucleotide-diphospho-sugar transferase domain-containing protein</fullName>
    </recommendedName>
</protein>
<dbReference type="PANTHER" id="PTHR47032">
    <property type="entry name" value="UDP-D-XYLOSE:L-FUCOSE ALPHA-1,3-D-XYLOSYLTRANSFERASE-RELATED"/>
    <property type="match status" value="1"/>
</dbReference>
<dbReference type="Pfam" id="PF03407">
    <property type="entry name" value="Nucleotid_trans"/>
    <property type="match status" value="1"/>
</dbReference>
<evidence type="ECO:0000256" key="1">
    <source>
        <dbReference type="SAM" id="MobiDB-lite"/>
    </source>
</evidence>
<feature type="transmembrane region" description="Helical" evidence="2">
    <location>
        <begin position="7"/>
        <end position="24"/>
    </location>
</feature>
<evidence type="ECO:0000259" key="3">
    <source>
        <dbReference type="Pfam" id="PF03407"/>
    </source>
</evidence>